<dbReference type="SMART" id="SM00032">
    <property type="entry name" value="CCP"/>
    <property type="match status" value="4"/>
</dbReference>
<dbReference type="EMBL" id="CALNXI010000185">
    <property type="protein sequence ID" value="CAH3021496.1"/>
    <property type="molecule type" value="Genomic_DNA"/>
</dbReference>
<dbReference type="Gene3D" id="2.10.70.10">
    <property type="entry name" value="Complement Module, domain 1"/>
    <property type="match status" value="4"/>
</dbReference>
<comment type="caution">
    <text evidence="13">The sequence shown here is derived from an EMBL/GenBank/DDBJ whole genome shotgun (WGS) entry which is preliminary data.</text>
</comment>
<feature type="domain" description="VWFD" evidence="12">
    <location>
        <begin position="620"/>
        <end position="815"/>
    </location>
</feature>
<comment type="subcellular location">
    <subcellularLocation>
        <location evidence="1">Membrane</location>
    </subcellularLocation>
</comment>
<dbReference type="Proteomes" id="UP001159427">
    <property type="component" value="Unassembled WGS sequence"/>
</dbReference>
<evidence type="ECO:0000313" key="13">
    <source>
        <dbReference type="EMBL" id="CAH3021496.1"/>
    </source>
</evidence>
<keyword evidence="4" id="KW-0472">Membrane</keyword>
<dbReference type="InterPro" id="IPR000436">
    <property type="entry name" value="Sushi_SCR_CCP_dom"/>
</dbReference>
<dbReference type="SMART" id="SM00723">
    <property type="entry name" value="AMOP"/>
    <property type="match status" value="1"/>
</dbReference>
<dbReference type="Gene3D" id="2.60.40.10">
    <property type="entry name" value="Immunoglobulins"/>
    <property type="match status" value="1"/>
</dbReference>
<dbReference type="SMART" id="SM00539">
    <property type="entry name" value="NIDO"/>
    <property type="match status" value="1"/>
</dbReference>
<keyword evidence="6" id="KW-0768">Sushi</keyword>
<feature type="domain" description="Sushi" evidence="10">
    <location>
        <begin position="1073"/>
        <end position="1132"/>
    </location>
</feature>
<dbReference type="InterPro" id="IPR014756">
    <property type="entry name" value="Ig_E-set"/>
</dbReference>
<dbReference type="PANTHER" id="PTHR13802">
    <property type="entry name" value="MUCIN 4-RELATED"/>
    <property type="match status" value="1"/>
</dbReference>
<keyword evidence="14" id="KW-1185">Reference proteome</keyword>
<evidence type="ECO:0000259" key="11">
    <source>
        <dbReference type="PROSITE" id="PS51220"/>
    </source>
</evidence>
<dbReference type="InterPro" id="IPR013783">
    <property type="entry name" value="Ig-like_fold"/>
</dbReference>
<keyword evidence="8" id="KW-0732">Signal</keyword>
<keyword evidence="5 6" id="KW-1015">Disulfide bond</keyword>
<dbReference type="SUPFAM" id="SSF57535">
    <property type="entry name" value="Complement control module/SCR domain"/>
    <property type="match status" value="4"/>
</dbReference>
<evidence type="ECO:0008006" key="15">
    <source>
        <dbReference type="Google" id="ProtNLM"/>
    </source>
</evidence>
<dbReference type="InterPro" id="IPR005533">
    <property type="entry name" value="AMOP_dom"/>
</dbReference>
<feature type="domain" description="NIDO" evidence="11">
    <location>
        <begin position="99"/>
        <end position="254"/>
    </location>
</feature>
<dbReference type="Pfam" id="PF03782">
    <property type="entry name" value="AMOP"/>
    <property type="match status" value="1"/>
</dbReference>
<evidence type="ECO:0000259" key="9">
    <source>
        <dbReference type="PROSITE" id="PS50856"/>
    </source>
</evidence>
<dbReference type="SUPFAM" id="SSF81296">
    <property type="entry name" value="E set domains"/>
    <property type="match status" value="1"/>
</dbReference>
<name>A0ABN8LW28_9CNID</name>
<dbReference type="Pfam" id="PF23263">
    <property type="entry name" value="C8-3_MUC4"/>
    <property type="match status" value="1"/>
</dbReference>
<dbReference type="InterPro" id="IPR035976">
    <property type="entry name" value="Sushi/SCR/CCP_sf"/>
</dbReference>
<evidence type="ECO:0000256" key="3">
    <source>
        <dbReference type="ARBA" id="ARBA00022989"/>
    </source>
</evidence>
<comment type="caution">
    <text evidence="6">Lacks conserved residue(s) required for the propagation of feature annotation.</text>
</comment>
<dbReference type="Pfam" id="PF00094">
    <property type="entry name" value="VWD"/>
    <property type="match status" value="1"/>
</dbReference>
<reference evidence="13 14" key="1">
    <citation type="submission" date="2022-05" db="EMBL/GenBank/DDBJ databases">
        <authorList>
            <consortium name="Genoscope - CEA"/>
            <person name="William W."/>
        </authorList>
    </citation>
    <scope>NUCLEOTIDE SEQUENCE [LARGE SCALE GENOMIC DNA]</scope>
</reference>
<proteinExistence type="predicted"/>
<dbReference type="CDD" id="cd00033">
    <property type="entry name" value="CCP"/>
    <property type="match status" value="3"/>
</dbReference>
<evidence type="ECO:0000256" key="8">
    <source>
        <dbReference type="SAM" id="SignalP"/>
    </source>
</evidence>
<evidence type="ECO:0000256" key="6">
    <source>
        <dbReference type="PROSITE-ProRule" id="PRU00302"/>
    </source>
</evidence>
<organism evidence="13 14">
    <name type="scientific">Porites evermanni</name>
    <dbReference type="NCBI Taxonomy" id="104178"/>
    <lineage>
        <taxon>Eukaryota</taxon>
        <taxon>Metazoa</taxon>
        <taxon>Cnidaria</taxon>
        <taxon>Anthozoa</taxon>
        <taxon>Hexacorallia</taxon>
        <taxon>Scleractinia</taxon>
        <taxon>Fungiina</taxon>
        <taxon>Poritidae</taxon>
        <taxon>Porites</taxon>
    </lineage>
</organism>
<dbReference type="InterPro" id="IPR003886">
    <property type="entry name" value="NIDO_dom"/>
</dbReference>
<sequence length="1208" mass="133622">MFLRQVKVFLAFAQFITTCFSLPLRQFYPYGVRNGDTALPPNDDGGSGEIHVSILFPYFDRNHGSLYVNTNGVVSFLVAVSQFTPDPFPLGDQRRLISPFWGDVDTRNGGVVSYRESTDTALLQRATKDIRRAFVRHQKFTATWIFIATWDKVAFYGASGLMQNKANTFQAVLVTNGRHSFVIFNYNRIMWTTGTASGGNSQGLGGTPAQAGFNAGDGIRFFQINGSRTGDVVNLPSTSNVAVPGQWMFRTDEASVEAGGCNTKGSLTISPRSGIMLGGTNLKMSGPCFKQKDDIVVQFDNSININATFGTEIQSSVTAPVLNRTGRVPIKLSVDGGNSFQHNGVYTSVPMDRYTPGVQRQYGEEWEEGSPVDINWDAESIGSTSEQVTIDLARYKMGNDEVPELESFHTVVNSQLNTGQGQFVVTKGQGDGNIDDRYVNLVRVSRKQGGSSVSRAQWLWSDLFSWKNAPWAIRRCKVWYEQEPNPEEFRADPSMEPCPRSLTQAMADRGRFMSDEECNPSNREGCSRFHDGAVQCFKMIRPSSKGAGQQCCYNNFGNLMMGKPNAGSLDRVHPNAGLPVLSHFFHDLVPYQHCCRLSDSCDKYFEKRPSDDGSQYQAPRPATGFGDPHMVTLDGTPFTFNGHGEYSILKVRGVNFTLQGRMEPLVNDDGSQTDATVYTAFAAKESGSDTVQIHLNGRGLVDVLVNGEIVDFDELSLWEFNGVSVLQYVNTSKYSAIFHSGISVTVEGQTELLGLVTLVPTMFKGNTSGLLGYWDDSQELEYLKPDGTFLRTNSSFKEIHRNFGQLWVTTAAESLFTYEQGKSHATYHHPNYQPIFADSQKLVFSNKSLERDAKDVCGDNLQCMFDIYTTKKVTIGKASKETVEEFVAVINDTVKPACVPLNSELTDGIVFRNDTEYGIDYMFVCSRGFVLNGSSHVICKDGVYNGSAPECLPKECSPPLSSYLANGHVQGSGRVYRSNYNFTCNSGYVLFGDDYITCTENGTWNGTSPVCVKACVPLNSNLTDGIVFRNDTEFGTEIDYKFVCNRGFVLNGSSHVTCKDGVYNGSAPECLPKECSPPLSSYLANGHVQGSGRVYRSNYNFTCNSGYVLFGDDYITCTENGTWNGTSPVCVKASRRIQQFLSCSGRHLRFNNVRNCWNSHWDISCQVNDGSNSFFVNCGKDKTSFGWVCYTPYNPLCCEFVCPQVSAM</sequence>
<dbReference type="InterPro" id="IPR056619">
    <property type="entry name" value="C8-3_MUC4"/>
</dbReference>
<protein>
    <recommendedName>
        <fullName evidence="15">Sushi, nidogen and EGF-like domain-containing protein 1</fullName>
    </recommendedName>
</protein>
<dbReference type="InterPro" id="IPR001846">
    <property type="entry name" value="VWF_type-D"/>
</dbReference>
<feature type="signal peptide" evidence="8">
    <location>
        <begin position="1"/>
        <end position="21"/>
    </location>
</feature>
<evidence type="ECO:0000256" key="4">
    <source>
        <dbReference type="ARBA" id="ARBA00023136"/>
    </source>
</evidence>
<keyword evidence="3" id="KW-1133">Transmembrane helix</keyword>
<evidence type="ECO:0000313" key="14">
    <source>
        <dbReference type="Proteomes" id="UP001159427"/>
    </source>
</evidence>
<dbReference type="SMART" id="SM00216">
    <property type="entry name" value="VWD"/>
    <property type="match status" value="1"/>
</dbReference>
<dbReference type="PROSITE" id="PS50923">
    <property type="entry name" value="SUSHI"/>
    <property type="match status" value="2"/>
</dbReference>
<dbReference type="InterPro" id="IPR051495">
    <property type="entry name" value="Epithelial_Barrier/Signaling"/>
</dbReference>
<feature type="domain" description="Sushi" evidence="10">
    <location>
        <begin position="954"/>
        <end position="1013"/>
    </location>
</feature>
<feature type="region of interest" description="Disordered" evidence="7">
    <location>
        <begin position="608"/>
        <end position="628"/>
    </location>
</feature>
<dbReference type="Pfam" id="PF06119">
    <property type="entry name" value="NIDO"/>
    <property type="match status" value="1"/>
</dbReference>
<gene>
    <name evidence="13" type="ORF">PEVE_00011687</name>
</gene>
<dbReference type="PANTHER" id="PTHR13802:SF59">
    <property type="entry name" value="SUSHI DOMAIN-CONTAINING PROTEIN 2"/>
    <property type="match status" value="1"/>
</dbReference>
<feature type="domain" description="AMOP" evidence="9">
    <location>
        <begin position="468"/>
        <end position="608"/>
    </location>
</feature>
<dbReference type="PROSITE" id="PS50856">
    <property type="entry name" value="AMOP"/>
    <property type="match status" value="1"/>
</dbReference>
<evidence type="ECO:0000256" key="7">
    <source>
        <dbReference type="SAM" id="MobiDB-lite"/>
    </source>
</evidence>
<dbReference type="PROSITE" id="PS51233">
    <property type="entry name" value="VWFD"/>
    <property type="match status" value="1"/>
</dbReference>
<feature type="disulfide bond" evidence="6">
    <location>
        <begin position="1103"/>
        <end position="1130"/>
    </location>
</feature>
<dbReference type="PROSITE" id="PS51220">
    <property type="entry name" value="NIDO"/>
    <property type="match status" value="1"/>
</dbReference>
<accession>A0ABN8LW28</accession>
<feature type="disulfide bond" evidence="6">
    <location>
        <begin position="984"/>
        <end position="1011"/>
    </location>
</feature>
<dbReference type="Pfam" id="PF00084">
    <property type="entry name" value="Sushi"/>
    <property type="match status" value="4"/>
</dbReference>
<evidence type="ECO:0000256" key="5">
    <source>
        <dbReference type="ARBA" id="ARBA00023157"/>
    </source>
</evidence>
<evidence type="ECO:0000259" key="12">
    <source>
        <dbReference type="PROSITE" id="PS51233"/>
    </source>
</evidence>
<feature type="chain" id="PRO_5046060777" description="Sushi, nidogen and EGF-like domain-containing protein 1" evidence="8">
    <location>
        <begin position="22"/>
        <end position="1208"/>
    </location>
</feature>
<keyword evidence="2" id="KW-0812">Transmembrane</keyword>
<evidence type="ECO:0000256" key="2">
    <source>
        <dbReference type="ARBA" id="ARBA00022692"/>
    </source>
</evidence>
<evidence type="ECO:0000259" key="10">
    <source>
        <dbReference type="PROSITE" id="PS50923"/>
    </source>
</evidence>
<evidence type="ECO:0000256" key="1">
    <source>
        <dbReference type="ARBA" id="ARBA00004370"/>
    </source>
</evidence>